<name>A0A915HNR8_ROMCU</name>
<evidence type="ECO:0000313" key="2">
    <source>
        <dbReference type="Proteomes" id="UP000887565"/>
    </source>
</evidence>
<dbReference type="Pfam" id="PF09184">
    <property type="entry name" value="PPP4R2"/>
    <property type="match status" value="1"/>
</dbReference>
<evidence type="ECO:0000313" key="3">
    <source>
        <dbReference type="WBParaSite" id="nRc.2.0.1.t03151-RA"/>
    </source>
</evidence>
<dbReference type="InterPro" id="IPR015267">
    <property type="entry name" value="PPP4R2"/>
</dbReference>
<dbReference type="Proteomes" id="UP000887565">
    <property type="component" value="Unplaced"/>
</dbReference>
<dbReference type="AlphaFoldDB" id="A0A915HNR8"/>
<dbReference type="WBParaSite" id="nRc.2.0.1.t03151-RA">
    <property type="protein sequence ID" value="nRc.2.0.1.t03151-RA"/>
    <property type="gene ID" value="nRc.2.0.1.g03151"/>
</dbReference>
<evidence type="ECO:0000256" key="1">
    <source>
        <dbReference type="ARBA" id="ARBA00009207"/>
    </source>
</evidence>
<dbReference type="GO" id="GO:0030289">
    <property type="term" value="C:protein phosphatase 4 complex"/>
    <property type="evidence" value="ECO:0007669"/>
    <property type="project" value="InterPro"/>
</dbReference>
<proteinExistence type="inferred from homology"/>
<keyword evidence="2" id="KW-1185">Reference proteome</keyword>
<sequence>MLSKYPYYEKLPPPSTEQIKPMAFTERISTTFRASEAALFTVQRLGELLTDPSKRFSPSRKISVGLQSPHFSRRMIVFWIERPHFAVNDAHRRR</sequence>
<protein>
    <submittedName>
        <fullName evidence="3">Uncharacterized protein</fullName>
    </submittedName>
</protein>
<dbReference type="GO" id="GO:0019888">
    <property type="term" value="F:protein phosphatase regulator activity"/>
    <property type="evidence" value="ECO:0007669"/>
    <property type="project" value="InterPro"/>
</dbReference>
<reference evidence="3" key="1">
    <citation type="submission" date="2022-11" db="UniProtKB">
        <authorList>
            <consortium name="WormBaseParasite"/>
        </authorList>
    </citation>
    <scope>IDENTIFICATION</scope>
</reference>
<organism evidence="2 3">
    <name type="scientific">Romanomermis culicivorax</name>
    <name type="common">Nematode worm</name>
    <dbReference type="NCBI Taxonomy" id="13658"/>
    <lineage>
        <taxon>Eukaryota</taxon>
        <taxon>Metazoa</taxon>
        <taxon>Ecdysozoa</taxon>
        <taxon>Nematoda</taxon>
        <taxon>Enoplea</taxon>
        <taxon>Dorylaimia</taxon>
        <taxon>Mermithida</taxon>
        <taxon>Mermithoidea</taxon>
        <taxon>Mermithidae</taxon>
        <taxon>Romanomermis</taxon>
    </lineage>
</organism>
<comment type="similarity">
    <text evidence="1">Belongs to the PPP4R2 family.</text>
</comment>
<accession>A0A915HNR8</accession>